<sequence>MKIFTLFSLSAILSAILGVSMLFAPPVWKAERFIELNKDEFYLLTLQAREAAKTLFFRWTLLKNEGLVMHLNYDSFPHQFILYQDYQRRCYKVPLLKPEQKYYSEEPFFMLCFKDYHRTKKVATLKYYLYQGNRDFNIIDERKVPNGGFSAH</sequence>
<dbReference type="OrthoDB" id="5334558at2"/>
<accession>A0A3D8ICT8</accession>
<keyword evidence="2" id="KW-1185">Reference proteome</keyword>
<gene>
    <name evidence="1" type="ORF">CQA43_07110</name>
</gene>
<dbReference type="EMBL" id="NXLS01000007">
    <property type="protein sequence ID" value="RDU62351.1"/>
    <property type="molecule type" value="Genomic_DNA"/>
</dbReference>
<protein>
    <submittedName>
        <fullName evidence="1">Uncharacterized protein</fullName>
    </submittedName>
</protein>
<name>A0A3D8ICT8_9HELI</name>
<reference evidence="1 2" key="1">
    <citation type="submission" date="2018-04" db="EMBL/GenBank/DDBJ databases">
        <title>Novel Campyloabacter and Helicobacter Species and Strains.</title>
        <authorList>
            <person name="Mannion A.J."/>
            <person name="Shen Z."/>
            <person name="Fox J.G."/>
        </authorList>
    </citation>
    <scope>NUCLEOTIDE SEQUENCE [LARGE SCALE GENOMIC DNA]</scope>
    <source>
        <strain evidence="1 2">MIT 99-5101</strain>
    </source>
</reference>
<evidence type="ECO:0000313" key="1">
    <source>
        <dbReference type="EMBL" id="RDU62351.1"/>
    </source>
</evidence>
<dbReference type="Proteomes" id="UP000256650">
    <property type="component" value="Unassembled WGS sequence"/>
</dbReference>
<dbReference type="GeneID" id="82536054"/>
<dbReference type="RefSeq" id="WP_115551917.1">
    <property type="nucleotide sequence ID" value="NZ_CAONBV010000001.1"/>
</dbReference>
<comment type="caution">
    <text evidence="1">The sequence shown here is derived from an EMBL/GenBank/DDBJ whole genome shotgun (WGS) entry which is preliminary data.</text>
</comment>
<proteinExistence type="predicted"/>
<organism evidence="1 2">
    <name type="scientific">Helicobacter ganmani</name>
    <dbReference type="NCBI Taxonomy" id="60246"/>
    <lineage>
        <taxon>Bacteria</taxon>
        <taxon>Pseudomonadati</taxon>
        <taxon>Campylobacterota</taxon>
        <taxon>Epsilonproteobacteria</taxon>
        <taxon>Campylobacterales</taxon>
        <taxon>Helicobacteraceae</taxon>
        <taxon>Helicobacter</taxon>
    </lineage>
</organism>
<dbReference type="AlphaFoldDB" id="A0A3D8ICT8"/>
<evidence type="ECO:0000313" key="2">
    <source>
        <dbReference type="Proteomes" id="UP000256650"/>
    </source>
</evidence>